<dbReference type="Gene3D" id="1.25.40.10">
    <property type="entry name" value="Tetratricopeptide repeat domain"/>
    <property type="match status" value="1"/>
</dbReference>
<sequence>MIRVLIFLLLLAAGALGISWLANHPGEISLTWQGYNIQTTVAVASGIIAAIALILALVFGLFGYLWNLPVHLSQRAKRRRKEKGYAALSRGMIAIGAGDAQLARRSAAEARKHLEQEPLTLLLGAQAAQLSGDRAGAEAAFQKLTQDSTTRLLGLRGLHVEAQRRGDQDAALHFAEEAHKIAPLAWSSKAVLDHRAAQGRWETALDVLDRQISAKLIDKETGERQRAVLETALAQEKESQGEWEQALVLARKALSRAPDLIPASVALAQILTRRGELRKAAKIVETAWDRQPHPELAEVYLDLRPGDSNADRLAKARTLARIRPGDPESHIIVARAALAARDFPAARAAMAPLIDEDKRPTQRMCLIMAELEDRETGDEGKVREWLARSARAPRDPVWMADGIAASKWAPISPATGRLDAFVWQTPADRLGTAIEADSWIAQAGTAALEPPAAEPPEPPRLVVAAPEVLPPPAETSEAQTSAPPEIIAPPKAERPSFRANGAPASQKVIFPMPGAPDDPGLAEEPEAPAAGDRIGLP</sequence>
<feature type="transmembrane region" description="Helical" evidence="6">
    <location>
        <begin position="41"/>
        <end position="65"/>
    </location>
</feature>
<dbReference type="InterPro" id="IPR016982">
    <property type="entry name" value="Mms48"/>
</dbReference>
<accession>A0A3D9Z490</accession>
<dbReference type="AlphaFoldDB" id="A0A3D9Z490"/>
<keyword evidence="9" id="KW-1185">Reference proteome</keyword>
<evidence type="ECO:0000256" key="1">
    <source>
        <dbReference type="ARBA" id="ARBA00004370"/>
    </source>
</evidence>
<evidence type="ECO:0000256" key="3">
    <source>
        <dbReference type="ARBA" id="ARBA00022989"/>
    </source>
</evidence>
<dbReference type="PIRSF" id="PIRSF031802">
    <property type="entry name" value="UCP031802"/>
    <property type="match status" value="1"/>
</dbReference>
<reference evidence="8 9" key="1">
    <citation type="submission" date="2018-08" db="EMBL/GenBank/DDBJ databases">
        <title>Genomic Encyclopedia of Type Strains, Phase IV (KMG-IV): sequencing the most valuable type-strain genomes for metagenomic binning, comparative biology and taxonomic classification.</title>
        <authorList>
            <person name="Goeker M."/>
        </authorList>
    </citation>
    <scope>NUCLEOTIDE SEQUENCE [LARGE SCALE GENOMIC DNA]</scope>
    <source>
        <strain evidence="8 9">BW863</strain>
    </source>
</reference>
<comment type="caution">
    <text evidence="8">The sequence shown here is derived from an EMBL/GenBank/DDBJ whole genome shotgun (WGS) entry which is preliminary data.</text>
</comment>
<dbReference type="Pfam" id="PF07219">
    <property type="entry name" value="HemY_N"/>
    <property type="match status" value="1"/>
</dbReference>
<dbReference type="SUPFAM" id="SSF48452">
    <property type="entry name" value="TPR-like"/>
    <property type="match status" value="1"/>
</dbReference>
<evidence type="ECO:0000256" key="5">
    <source>
        <dbReference type="SAM" id="MobiDB-lite"/>
    </source>
</evidence>
<evidence type="ECO:0000256" key="2">
    <source>
        <dbReference type="ARBA" id="ARBA00022692"/>
    </source>
</evidence>
<feature type="domain" description="HemY N-terminal" evidence="7">
    <location>
        <begin position="26"/>
        <end position="132"/>
    </location>
</feature>
<evidence type="ECO:0000313" key="8">
    <source>
        <dbReference type="EMBL" id="REF89595.1"/>
    </source>
</evidence>
<keyword evidence="3 6" id="KW-1133">Transmembrane helix</keyword>
<keyword evidence="2 6" id="KW-0812">Transmembrane</keyword>
<gene>
    <name evidence="8" type="ORF">DES32_0822</name>
</gene>
<dbReference type="Pfam" id="PF14559">
    <property type="entry name" value="TPR_19"/>
    <property type="match status" value="1"/>
</dbReference>
<protein>
    <submittedName>
        <fullName evidence="8">HemY protein</fullName>
    </submittedName>
</protein>
<feature type="region of interest" description="Disordered" evidence="5">
    <location>
        <begin position="471"/>
        <end position="537"/>
    </location>
</feature>
<dbReference type="GO" id="GO:0016020">
    <property type="term" value="C:membrane"/>
    <property type="evidence" value="ECO:0007669"/>
    <property type="project" value="UniProtKB-SubCell"/>
</dbReference>
<organism evidence="8 9">
    <name type="scientific">Methylovirgula ligni</name>
    <dbReference type="NCBI Taxonomy" id="569860"/>
    <lineage>
        <taxon>Bacteria</taxon>
        <taxon>Pseudomonadati</taxon>
        <taxon>Pseudomonadota</taxon>
        <taxon>Alphaproteobacteria</taxon>
        <taxon>Hyphomicrobiales</taxon>
        <taxon>Beijerinckiaceae</taxon>
        <taxon>Methylovirgula</taxon>
    </lineage>
</organism>
<proteinExistence type="predicted"/>
<dbReference type="EMBL" id="QUMO01000001">
    <property type="protein sequence ID" value="REF89595.1"/>
    <property type="molecule type" value="Genomic_DNA"/>
</dbReference>
<evidence type="ECO:0000313" key="9">
    <source>
        <dbReference type="Proteomes" id="UP000256900"/>
    </source>
</evidence>
<comment type="subcellular location">
    <subcellularLocation>
        <location evidence="1">Membrane</location>
    </subcellularLocation>
</comment>
<evidence type="ECO:0000256" key="4">
    <source>
        <dbReference type="ARBA" id="ARBA00023136"/>
    </source>
</evidence>
<feature type="compositionally biased region" description="Low complexity" evidence="5">
    <location>
        <begin position="527"/>
        <end position="537"/>
    </location>
</feature>
<dbReference type="RefSeq" id="WP_115835345.1">
    <property type="nucleotide sequence ID" value="NZ_CP025086.1"/>
</dbReference>
<dbReference type="InterPro" id="IPR011990">
    <property type="entry name" value="TPR-like_helical_dom_sf"/>
</dbReference>
<name>A0A3D9Z490_9HYPH</name>
<feature type="transmembrane region" description="Helical" evidence="6">
    <location>
        <begin position="85"/>
        <end position="103"/>
    </location>
</feature>
<keyword evidence="4 6" id="KW-0472">Membrane</keyword>
<evidence type="ECO:0000256" key="6">
    <source>
        <dbReference type="SAM" id="Phobius"/>
    </source>
</evidence>
<dbReference type="OrthoDB" id="9798343at2"/>
<evidence type="ECO:0000259" key="7">
    <source>
        <dbReference type="Pfam" id="PF07219"/>
    </source>
</evidence>
<dbReference type="Proteomes" id="UP000256900">
    <property type="component" value="Unassembled WGS sequence"/>
</dbReference>
<dbReference type="InterPro" id="IPR010817">
    <property type="entry name" value="HemY_N"/>
</dbReference>